<comment type="similarity">
    <text evidence="1">Belongs to the methyltransferase superfamily.</text>
</comment>
<dbReference type="SUPFAM" id="SSF53335">
    <property type="entry name" value="S-adenosyl-L-methionine-dependent methyltransferases"/>
    <property type="match status" value="1"/>
</dbReference>
<organism evidence="5">
    <name type="scientific">Spironucleus salmonicida</name>
    <dbReference type="NCBI Taxonomy" id="348837"/>
    <lineage>
        <taxon>Eukaryota</taxon>
        <taxon>Metamonada</taxon>
        <taxon>Diplomonadida</taxon>
        <taxon>Hexamitidae</taxon>
        <taxon>Hexamitinae</taxon>
        <taxon>Spironucleus</taxon>
    </lineage>
</organism>
<dbReference type="AlphaFoldDB" id="V6LES3"/>
<dbReference type="GO" id="GO:0032259">
    <property type="term" value="P:methylation"/>
    <property type="evidence" value="ECO:0007669"/>
    <property type="project" value="UniProtKB-KW"/>
</dbReference>
<dbReference type="OrthoDB" id="411785at2759"/>
<gene>
    <name evidence="5" type="ORF">SS50377_17298</name>
    <name evidence="6" type="ORF">SS50377_20315</name>
</gene>
<evidence type="ECO:0000256" key="1">
    <source>
        <dbReference type="ARBA" id="ARBA00008361"/>
    </source>
</evidence>
<proteinExistence type="inferred from homology"/>
<dbReference type="InterPro" id="IPR025714">
    <property type="entry name" value="Methyltranfer_dom"/>
</dbReference>
<dbReference type="FunFam" id="3.40.50.150:FF:000217">
    <property type="entry name" value="Methyltransferase protein 13"/>
    <property type="match status" value="1"/>
</dbReference>
<evidence type="ECO:0000313" key="5">
    <source>
        <dbReference type="EMBL" id="EST42997.1"/>
    </source>
</evidence>
<evidence type="ECO:0000313" key="6">
    <source>
        <dbReference type="EMBL" id="KAH0576967.1"/>
    </source>
</evidence>
<keyword evidence="2 6" id="KW-0489">Methyltransferase</keyword>
<dbReference type="Pfam" id="PF13847">
    <property type="entry name" value="Methyltransf_31"/>
    <property type="match status" value="1"/>
</dbReference>
<dbReference type="PANTHER" id="PTHR12176:SF79">
    <property type="entry name" value="METHYLTRANSFERASE TYPE 11 DOMAIN-CONTAINING PROTEIN"/>
    <property type="match status" value="1"/>
</dbReference>
<dbReference type="EMBL" id="AUWU02000001">
    <property type="protein sequence ID" value="KAH0576967.1"/>
    <property type="molecule type" value="Genomic_DNA"/>
</dbReference>
<evidence type="ECO:0000256" key="2">
    <source>
        <dbReference type="ARBA" id="ARBA00022603"/>
    </source>
</evidence>
<protein>
    <submittedName>
        <fullName evidence="5">Endothelin-converting enzyme 2</fullName>
    </submittedName>
    <submittedName>
        <fullName evidence="6">Methyltransferase</fullName>
    </submittedName>
</protein>
<sequence>MASYHLPEYWEERYRADTQPFEWYQRFSDLKPLIRDLFPPTSKVLVIGNGTSEFPFDLYDDADLNVKDITSIDISEASVKRMQTLIQDRKTIEFSRMDCLSMSFPANYDIVFDKATLDSILCGEGAADRAQKLLENTLGALKNQGVYICVSYGKPDMRLQYLQNEGLDWDVDVREAPRPKLLEGQVQGDDCHFVYVCRKRGEVVDTTKKGKK</sequence>
<dbReference type="VEuPathDB" id="GiardiaDB:SS50377_20315"/>
<dbReference type="PANTHER" id="PTHR12176">
    <property type="entry name" value="SAM-DEPENDENT METHYLTRANSFERASE SUPERFAMILY PROTEIN"/>
    <property type="match status" value="1"/>
</dbReference>
<name>V6LES3_9EUKA</name>
<dbReference type="EMBL" id="KI546147">
    <property type="protein sequence ID" value="EST42997.1"/>
    <property type="molecule type" value="Genomic_DNA"/>
</dbReference>
<keyword evidence="3" id="KW-0808">Transferase</keyword>
<dbReference type="CDD" id="cd02440">
    <property type="entry name" value="AdoMet_MTases"/>
    <property type="match status" value="1"/>
</dbReference>
<reference evidence="5 6" key="1">
    <citation type="journal article" date="2014" name="PLoS Genet.">
        <title>The Genome of Spironucleus salmonicida Highlights a Fish Pathogen Adapted to Fluctuating Environments.</title>
        <authorList>
            <person name="Xu F."/>
            <person name="Jerlstrom-Hultqvist J."/>
            <person name="Einarsson E."/>
            <person name="Astvaldsson A."/>
            <person name="Svard S.G."/>
            <person name="Andersson J.O."/>
        </authorList>
    </citation>
    <scope>NUCLEOTIDE SEQUENCE</scope>
    <source>
        <strain evidence="6">ATCC 50377</strain>
    </source>
</reference>
<reference evidence="6" key="2">
    <citation type="submission" date="2020-12" db="EMBL/GenBank/DDBJ databases">
        <title>New Spironucleus salmonicida genome in near-complete chromosomes.</title>
        <authorList>
            <person name="Xu F."/>
            <person name="Kurt Z."/>
            <person name="Jimenez-Gonzalez A."/>
            <person name="Astvaldsson A."/>
            <person name="Andersson J.O."/>
            <person name="Svard S.G."/>
        </authorList>
    </citation>
    <scope>NUCLEOTIDE SEQUENCE</scope>
    <source>
        <strain evidence="6">ATCC 50377</strain>
    </source>
</reference>
<feature type="domain" description="Methyltransferase" evidence="4">
    <location>
        <begin position="43"/>
        <end position="152"/>
    </location>
</feature>
<accession>V6LES3</accession>
<dbReference type="Gene3D" id="3.40.50.150">
    <property type="entry name" value="Vaccinia Virus protein VP39"/>
    <property type="match status" value="1"/>
</dbReference>
<dbReference type="InterPro" id="IPR051419">
    <property type="entry name" value="Lys/N-term_MeTrsfase_sf"/>
</dbReference>
<dbReference type="InterPro" id="IPR029063">
    <property type="entry name" value="SAM-dependent_MTases_sf"/>
</dbReference>
<evidence type="ECO:0000256" key="3">
    <source>
        <dbReference type="ARBA" id="ARBA00022679"/>
    </source>
</evidence>
<keyword evidence="7" id="KW-1185">Reference proteome</keyword>
<evidence type="ECO:0000259" key="4">
    <source>
        <dbReference type="Pfam" id="PF13847"/>
    </source>
</evidence>
<evidence type="ECO:0000313" key="7">
    <source>
        <dbReference type="Proteomes" id="UP000018208"/>
    </source>
</evidence>
<dbReference type="Proteomes" id="UP000018208">
    <property type="component" value="Unassembled WGS sequence"/>
</dbReference>
<dbReference type="GO" id="GO:0008168">
    <property type="term" value="F:methyltransferase activity"/>
    <property type="evidence" value="ECO:0007669"/>
    <property type="project" value="UniProtKB-KW"/>
</dbReference>